<dbReference type="OrthoDB" id="3211423at2"/>
<protein>
    <submittedName>
        <fullName evidence="2">Uncharacterized protein</fullName>
    </submittedName>
</protein>
<reference evidence="2 3" key="1">
    <citation type="journal article" date="2017" name="New Microbes New Infect">
        <title>Genome sequence of 'Leucobacter massiliensis' sp. nov. isolated from human pharynx after travel to the 2014 Hajj.</title>
        <authorList>
            <person name="Leangapichart T."/>
            <person name="Gautret P."/>
            <person name="Nguyen T.T."/>
            <person name="Armstrong N."/>
            <person name="Rolain J.M."/>
        </authorList>
    </citation>
    <scope>NUCLEOTIDE SEQUENCE [LARGE SCALE GENOMIC DNA]</scope>
    <source>
        <strain evidence="2 3">122RC15</strain>
    </source>
</reference>
<sequence length="633" mass="67759">MSAWALTAELSPRPRVRVAVEDVEGTTLNLYASTAAITGPAPAGPWAVMLADRDGRFHLIAFDLDAKAGSAAAAEDARTISEYLTRFGIEHVICESGPTGGRHVWIALAEPADAQLVKDLGISFARACPSLDRTPISNPSTGSVRPPGAPHRLGGHSRVLSGDVAALTTPTTTPAQLVQLASQLNTDYPTDSSAAARSEAGPLPVDETGQVYLPGPRRPLPAGSAEALAQDVTRDTDASAVLWRVLIGAAAARWRYADVAALLPTAPGLEHARTERRSKGSAQRRPRPSHGSHSSQGVLRAQWTRAVRRVATTPRQVGEDPTFEPRAQAIAEHVDLVQTRADASVGRWTRGGGPSDRRILDTLCLLALQAVSGSVEADTRRLGDLAGVGRETARTALLRLAESGWITRTLGADGPNGAHWTIDPQNAIHNHSDIARSQAGARPAGAAAAHRDLLITTLTTRLQRARHDVFTCTRALGLHAGNTYARLSLPLTLEDVALATAQTMLSAQHTLHRLAAHGLVHLTRAGWTSTDPAERDRVAVQLGVDGRLAARADAYTVERVHWGWWQAEVLRLSSPGKNANKRPARHEQQAFVLGRAWDRYPAYPRTPDGRPDHDAAKIAIRTGLLPQFYELAA</sequence>
<name>A0A2S9QSG5_9MICO</name>
<dbReference type="AlphaFoldDB" id="A0A2S9QSG5"/>
<keyword evidence="3" id="KW-1185">Reference proteome</keyword>
<organism evidence="2 3">
    <name type="scientific">Leucobacter massiliensis</name>
    <dbReference type="NCBI Taxonomy" id="1686285"/>
    <lineage>
        <taxon>Bacteria</taxon>
        <taxon>Bacillati</taxon>
        <taxon>Actinomycetota</taxon>
        <taxon>Actinomycetes</taxon>
        <taxon>Micrococcales</taxon>
        <taxon>Microbacteriaceae</taxon>
        <taxon>Leucobacter</taxon>
    </lineage>
</organism>
<evidence type="ECO:0000313" key="3">
    <source>
        <dbReference type="Proteomes" id="UP000238650"/>
    </source>
</evidence>
<evidence type="ECO:0000313" key="2">
    <source>
        <dbReference type="EMBL" id="PRI12512.1"/>
    </source>
</evidence>
<feature type="region of interest" description="Disordered" evidence="1">
    <location>
        <begin position="188"/>
        <end position="208"/>
    </location>
</feature>
<proteinExistence type="predicted"/>
<comment type="caution">
    <text evidence="2">The sequence shown here is derived from an EMBL/GenBank/DDBJ whole genome shotgun (WGS) entry which is preliminary data.</text>
</comment>
<dbReference type="EMBL" id="MWZD01000011">
    <property type="protein sequence ID" value="PRI12512.1"/>
    <property type="molecule type" value="Genomic_DNA"/>
</dbReference>
<dbReference type="RefSeq" id="WP_146119989.1">
    <property type="nucleotide sequence ID" value="NZ_MWZD01000011.1"/>
</dbReference>
<dbReference type="Proteomes" id="UP000238650">
    <property type="component" value="Unassembled WGS sequence"/>
</dbReference>
<feature type="region of interest" description="Disordered" evidence="1">
    <location>
        <begin position="270"/>
        <end position="299"/>
    </location>
</feature>
<evidence type="ECO:0000256" key="1">
    <source>
        <dbReference type="SAM" id="MobiDB-lite"/>
    </source>
</evidence>
<accession>A0A2S9QSG5</accession>
<gene>
    <name evidence="2" type="ORF">B4915_00950</name>
</gene>